<comment type="similarity">
    <text evidence="1">Belongs to the bacterial solute-binding protein 3 family.</text>
</comment>
<sequence length="263" mass="29791">MRWYALPCLLALWLAGAAVAEEAMPPLRYCDYPVYPPISWEDAAGEIRGVAPRAVHAVLGRLGLEVEMVVLGNWRRCLTDAAEGRVDLVIAYRSPEREAYLAFGREPLLQEEVALFYHRDRPLEVTRLDDLARYRGGLLFGESYGPRFDAFIEARGAVERVASNHQNFGKLIRGRIDYIAHERRTGELLIERMPGAEAIEVLPLTLAEDALYFAVARHSPLARRLDDLDREVASLVASGRIEAWLRQSRQAYRREAPLPEELP</sequence>
<dbReference type="Proteomes" id="UP000651738">
    <property type="component" value="Unassembled WGS sequence"/>
</dbReference>
<organism evidence="5 6">
    <name type="scientific">Bisbaumannia pacifica</name>
    <dbReference type="NCBI Taxonomy" id="77098"/>
    <lineage>
        <taxon>Bacteria</taxon>
        <taxon>Pseudomonadati</taxon>
        <taxon>Pseudomonadota</taxon>
        <taxon>Gammaproteobacteria</taxon>
        <taxon>Oceanospirillales</taxon>
        <taxon>Halomonadaceae</taxon>
        <taxon>Bisbaumannia</taxon>
    </lineage>
</organism>
<dbReference type="SMART" id="SM00062">
    <property type="entry name" value="PBPb"/>
    <property type="match status" value="1"/>
</dbReference>
<protein>
    <submittedName>
        <fullName evidence="5">Transporter substrate-binding domain-containing protein</fullName>
    </submittedName>
</protein>
<feature type="signal peptide" evidence="3">
    <location>
        <begin position="1"/>
        <end position="20"/>
    </location>
</feature>
<dbReference type="PANTHER" id="PTHR35936">
    <property type="entry name" value="MEMBRANE-BOUND LYTIC MUREIN TRANSGLYCOSYLASE F"/>
    <property type="match status" value="1"/>
</dbReference>
<dbReference type="Gene3D" id="3.40.190.10">
    <property type="entry name" value="Periplasmic binding protein-like II"/>
    <property type="match status" value="2"/>
</dbReference>
<reference evidence="5 6" key="1">
    <citation type="submission" date="2020-12" db="EMBL/GenBank/DDBJ databases">
        <title>Draft genome sequence of Halomonas pacifica strain CARE-V15.</title>
        <authorList>
            <person name="Vignesh N."/>
            <person name="Thabitha A."/>
            <person name="Saravanan R."/>
            <person name="Manigandan V."/>
        </authorList>
    </citation>
    <scope>NUCLEOTIDE SEQUENCE [LARGE SCALE GENOMIC DNA]</scope>
    <source>
        <strain evidence="5 6">CARE-V15</strain>
    </source>
</reference>
<evidence type="ECO:0000256" key="3">
    <source>
        <dbReference type="SAM" id="SignalP"/>
    </source>
</evidence>
<feature type="domain" description="Solute-binding protein family 3/N-terminal" evidence="4">
    <location>
        <begin position="26"/>
        <end position="248"/>
    </location>
</feature>
<proteinExistence type="inferred from homology"/>
<comment type="caution">
    <text evidence="5">The sequence shown here is derived from an EMBL/GenBank/DDBJ whole genome shotgun (WGS) entry which is preliminary data.</text>
</comment>
<accession>A0ABD4L7U4</accession>
<feature type="chain" id="PRO_5044856196" evidence="3">
    <location>
        <begin position="21"/>
        <end position="263"/>
    </location>
</feature>
<evidence type="ECO:0000313" key="5">
    <source>
        <dbReference type="EMBL" id="MBH8581904.1"/>
    </source>
</evidence>
<evidence type="ECO:0000259" key="4">
    <source>
        <dbReference type="SMART" id="SM00062"/>
    </source>
</evidence>
<dbReference type="InterPro" id="IPR001638">
    <property type="entry name" value="Solute-binding_3/MltF_N"/>
</dbReference>
<dbReference type="SUPFAM" id="SSF53850">
    <property type="entry name" value="Periplasmic binding protein-like II"/>
    <property type="match status" value="1"/>
</dbReference>
<dbReference type="Pfam" id="PF00497">
    <property type="entry name" value="SBP_bac_3"/>
    <property type="match status" value="1"/>
</dbReference>
<dbReference type="RefSeq" id="WP_198058589.1">
    <property type="nucleotide sequence ID" value="NZ_JAEDAF010000025.1"/>
</dbReference>
<evidence type="ECO:0000256" key="1">
    <source>
        <dbReference type="ARBA" id="ARBA00010333"/>
    </source>
</evidence>
<dbReference type="PANTHER" id="PTHR35936:SF6">
    <property type="entry name" value="AMINO ACID ABC TRANSPORTER SUBSTRATE-BINDING PAAT FAMILY PROTEIN"/>
    <property type="match status" value="1"/>
</dbReference>
<keyword evidence="2 3" id="KW-0732">Signal</keyword>
<name>A0ABD4L7U4_9GAMM</name>
<dbReference type="EMBL" id="JAEDAF010000025">
    <property type="protein sequence ID" value="MBH8581904.1"/>
    <property type="molecule type" value="Genomic_DNA"/>
</dbReference>
<gene>
    <name evidence="5" type="ORF">I7V36_17515</name>
</gene>
<evidence type="ECO:0000313" key="6">
    <source>
        <dbReference type="Proteomes" id="UP000651738"/>
    </source>
</evidence>
<evidence type="ECO:0000256" key="2">
    <source>
        <dbReference type="ARBA" id="ARBA00022729"/>
    </source>
</evidence>
<dbReference type="AlphaFoldDB" id="A0ABD4L7U4"/>